<dbReference type="GO" id="GO:0006145">
    <property type="term" value="P:purine nucleobase catabolic process"/>
    <property type="evidence" value="ECO:0007669"/>
    <property type="project" value="TreeGrafter"/>
</dbReference>
<feature type="active site" evidence="4">
    <location>
        <position position="306"/>
    </location>
</feature>
<comment type="function">
    <text evidence="4">Catalyzes the reversible cyclization of carbamoyl aspartate to dihydroorotate.</text>
</comment>
<dbReference type="Gene3D" id="2.30.40.10">
    <property type="entry name" value="Urease, subunit C, domain 1"/>
    <property type="match status" value="1"/>
</dbReference>
<evidence type="ECO:0000313" key="7">
    <source>
        <dbReference type="EMBL" id="EMA52358.1"/>
    </source>
</evidence>
<reference evidence="7 8" key="1">
    <citation type="journal article" date="2014" name="PLoS Genet.">
        <title>Phylogenetically driven sequencing of extremely halophilic archaea reveals strategies for static and dynamic osmo-response.</title>
        <authorList>
            <person name="Becker E.A."/>
            <person name="Seitzer P.M."/>
            <person name="Tritt A."/>
            <person name="Larsen D."/>
            <person name="Krusor M."/>
            <person name="Yao A.I."/>
            <person name="Wu D."/>
            <person name="Madern D."/>
            <person name="Eisen J.A."/>
            <person name="Darling A.E."/>
            <person name="Facciotti M.T."/>
        </authorList>
    </citation>
    <scope>NUCLEOTIDE SEQUENCE [LARGE SCALE GENOMIC DNA]</scope>
    <source>
        <strain evidence="7 8">JCM 13552</strain>
    </source>
</reference>
<dbReference type="PANTHER" id="PTHR43668">
    <property type="entry name" value="ALLANTOINASE"/>
    <property type="match status" value="1"/>
</dbReference>
<comment type="similarity">
    <text evidence="4">Belongs to the metallo-dependent hydrolases superfamily. DHOase family. Class I DHOase subfamily.</text>
</comment>
<name>M0N484_9EURY</name>
<protein>
    <recommendedName>
        <fullName evidence="4">Dihydroorotase</fullName>
        <shortName evidence="4">DHOase</shortName>
        <ecNumber evidence="4">3.5.2.3</ecNumber>
    </recommendedName>
</protein>
<dbReference type="PATRIC" id="fig|1227457.3.peg.2192"/>
<comment type="pathway">
    <text evidence="4">Pyrimidine metabolism; UMP biosynthesis via de novo pathway; (S)-dihydroorotate from bicarbonate: step 3/3.</text>
</comment>
<feature type="binding site" evidence="4">
    <location>
        <position position="56"/>
    </location>
    <ligand>
        <name>Zn(2+)</name>
        <dbReference type="ChEBI" id="CHEBI:29105"/>
        <label>1</label>
    </ligand>
</feature>
<dbReference type="HAMAP" id="MF_00220_A">
    <property type="entry name" value="PyrC_classI_A"/>
    <property type="match status" value="1"/>
</dbReference>
<feature type="binding site" evidence="4">
    <location>
        <position position="310"/>
    </location>
    <ligand>
        <name>substrate</name>
    </ligand>
</feature>
<dbReference type="InterPro" id="IPR011059">
    <property type="entry name" value="Metal-dep_hydrolase_composite"/>
</dbReference>
<dbReference type="Pfam" id="PF01979">
    <property type="entry name" value="Amidohydro_1"/>
    <property type="match status" value="1"/>
</dbReference>
<feature type="binding site" evidence="4">
    <location>
        <position position="138"/>
    </location>
    <ligand>
        <name>Zn(2+)</name>
        <dbReference type="ChEBI" id="CHEBI:29105"/>
        <label>1</label>
    </ligand>
</feature>
<comment type="caution">
    <text evidence="4">Lacks conserved residue(s) required for the propagation of feature annotation.</text>
</comment>
<comment type="catalytic activity">
    <reaction evidence="4">
        <text>(S)-dihydroorotate + H2O = N-carbamoyl-L-aspartate + H(+)</text>
        <dbReference type="Rhea" id="RHEA:24296"/>
        <dbReference type="ChEBI" id="CHEBI:15377"/>
        <dbReference type="ChEBI" id="CHEBI:15378"/>
        <dbReference type="ChEBI" id="CHEBI:30864"/>
        <dbReference type="ChEBI" id="CHEBI:32814"/>
        <dbReference type="EC" id="3.5.2.3"/>
    </reaction>
</comment>
<feature type="binding site" evidence="4">
    <location>
        <position position="138"/>
    </location>
    <ligand>
        <name>Zn(2+)</name>
        <dbReference type="ChEBI" id="CHEBI:29105"/>
        <label>2</label>
    </ligand>
</feature>
<gene>
    <name evidence="4" type="primary">pyrC</name>
    <name evidence="7" type="ORF">C451_11618</name>
</gene>
<feature type="binding site" evidence="4">
    <location>
        <position position="54"/>
    </location>
    <ligand>
        <name>Zn(2+)</name>
        <dbReference type="ChEBI" id="CHEBI:29105"/>
        <label>1</label>
    </ligand>
</feature>
<feature type="binding site" evidence="4">
    <location>
        <position position="238"/>
    </location>
    <ligand>
        <name>Zn(2+)</name>
        <dbReference type="ChEBI" id="CHEBI:29105"/>
        <label>2</label>
    </ligand>
</feature>
<proteinExistence type="inferred from homology"/>
<dbReference type="PANTHER" id="PTHR43668:SF2">
    <property type="entry name" value="ALLANTOINASE"/>
    <property type="match status" value="1"/>
</dbReference>
<organism evidence="7 8">
    <name type="scientific">Halococcus thailandensis JCM 13552</name>
    <dbReference type="NCBI Taxonomy" id="1227457"/>
    <lineage>
        <taxon>Archaea</taxon>
        <taxon>Methanobacteriati</taxon>
        <taxon>Methanobacteriota</taxon>
        <taxon>Stenosarchaea group</taxon>
        <taxon>Halobacteria</taxon>
        <taxon>Halobacteriales</taxon>
        <taxon>Halococcaceae</taxon>
        <taxon>Halococcus</taxon>
    </lineage>
</organism>
<dbReference type="UniPathway" id="UPA00070">
    <property type="reaction ID" value="UER00117"/>
</dbReference>
<dbReference type="STRING" id="1227457.C451_11618"/>
<dbReference type="NCBIfam" id="TIGR00857">
    <property type="entry name" value="pyrC_multi"/>
    <property type="match status" value="1"/>
</dbReference>
<dbReference type="GO" id="GO:0044205">
    <property type="term" value="P:'de novo' UMP biosynthetic process"/>
    <property type="evidence" value="ECO:0007669"/>
    <property type="project" value="UniProtKB-UniRule"/>
</dbReference>
<dbReference type="InterPro" id="IPR002195">
    <property type="entry name" value="Dihydroorotase_CS"/>
</dbReference>
<accession>M0N484</accession>
<dbReference type="InterPro" id="IPR006680">
    <property type="entry name" value="Amidohydro-rel"/>
</dbReference>
<comment type="cofactor">
    <cofactor evidence="4">
        <name>Zn(2+)</name>
        <dbReference type="ChEBI" id="CHEBI:29105"/>
    </cofactor>
    <text evidence="4">Binds 2 Zn(2+) ions per subunit.</text>
</comment>
<keyword evidence="1 4" id="KW-0479">Metal-binding</keyword>
<dbReference type="Proteomes" id="UP000011680">
    <property type="component" value="Unassembled WGS sequence"/>
</dbReference>
<evidence type="ECO:0000256" key="3">
    <source>
        <dbReference type="ARBA" id="ARBA00022975"/>
    </source>
</evidence>
<dbReference type="OrthoDB" id="50279at2157"/>
<dbReference type="Gene3D" id="3.20.20.140">
    <property type="entry name" value="Metal-dependent hydrolases"/>
    <property type="match status" value="1"/>
</dbReference>
<sequence length="442" mass="47739">MLIQDATLADGRRRDVRVEGERIAAVERRLSPRDDERIVDADGKLLLPGMIDAHVHFREPGFPAKETWASGSRAAAAGGVTTVVDQPNTEPPTIDRESFVEKTALAADSLVDFGISGGVTPDWNPDELLAEPLFALGEVFLADSTGEMGIDADLFADAVAAATDRGVAVTVHAEDADEFDESVRPSGEDAGDGQRQGANERTDADAWSAFRTPEAEHAAVERACQVGEELGSQLHIAHTSTPGGIDRAAESGMTCEVTPHHLLLSRDDLPELGTFGRMNPPLRSEQRREEVFERVTDGTVDIVATDHAPHTRVEKDAGIWDAPSGVPGVETALPLLLAEAREGRLSYERVRDLTAATPAAVFDLPRKGRVEGGKDADLALFDPDATHEIRGEELHSKAGWTPFEGWDGIFPEWTMVRGETVYRNDGNEEFGDARGENVRSGE</sequence>
<evidence type="ECO:0000313" key="8">
    <source>
        <dbReference type="Proteomes" id="UP000011680"/>
    </source>
</evidence>
<dbReference type="InterPro" id="IPR004722">
    <property type="entry name" value="DHOase"/>
</dbReference>
<dbReference type="AlphaFoldDB" id="M0N484"/>
<keyword evidence="4" id="KW-0862">Zinc</keyword>
<dbReference type="CDD" id="cd01318">
    <property type="entry name" value="DHOase_IIb"/>
    <property type="match status" value="1"/>
</dbReference>
<evidence type="ECO:0000256" key="5">
    <source>
        <dbReference type="SAM" id="MobiDB-lite"/>
    </source>
</evidence>
<dbReference type="SUPFAM" id="SSF51338">
    <property type="entry name" value="Composite domain of metallo-dependent hydrolases"/>
    <property type="match status" value="1"/>
</dbReference>
<evidence type="ECO:0000256" key="1">
    <source>
        <dbReference type="ARBA" id="ARBA00022723"/>
    </source>
</evidence>
<keyword evidence="8" id="KW-1185">Reference proteome</keyword>
<dbReference type="RefSeq" id="WP_007740635.1">
    <property type="nucleotide sequence ID" value="NZ_AOMF01000157.1"/>
</dbReference>
<dbReference type="InterPro" id="IPR050138">
    <property type="entry name" value="DHOase/Allantoinase_Hydrolase"/>
</dbReference>
<evidence type="ECO:0000259" key="6">
    <source>
        <dbReference type="Pfam" id="PF01979"/>
    </source>
</evidence>
<feature type="binding site" evidence="4">
    <location>
        <begin position="56"/>
        <end position="58"/>
    </location>
    <ligand>
        <name>substrate</name>
    </ligand>
</feature>
<dbReference type="GO" id="GO:0008270">
    <property type="term" value="F:zinc ion binding"/>
    <property type="evidence" value="ECO:0007669"/>
    <property type="project" value="UniProtKB-UniRule"/>
</dbReference>
<dbReference type="GO" id="GO:0004038">
    <property type="term" value="F:allantoinase activity"/>
    <property type="evidence" value="ECO:0007669"/>
    <property type="project" value="TreeGrafter"/>
</dbReference>
<evidence type="ECO:0000256" key="2">
    <source>
        <dbReference type="ARBA" id="ARBA00022801"/>
    </source>
</evidence>
<keyword evidence="3 4" id="KW-0665">Pyrimidine biosynthesis</keyword>
<dbReference type="SUPFAM" id="SSF51556">
    <property type="entry name" value="Metallo-dependent hydrolases"/>
    <property type="match status" value="1"/>
</dbReference>
<feature type="binding site" evidence="4">
    <location>
        <position position="88"/>
    </location>
    <ligand>
        <name>substrate</name>
    </ligand>
</feature>
<feature type="binding site" evidence="4">
    <location>
        <position position="172"/>
    </location>
    <ligand>
        <name>Zn(2+)</name>
        <dbReference type="ChEBI" id="CHEBI:29105"/>
        <label>2</label>
    </ligand>
</feature>
<dbReference type="EC" id="3.5.2.3" evidence="4"/>
<dbReference type="PROSITE" id="PS00482">
    <property type="entry name" value="DIHYDROOROTASE_1"/>
    <property type="match status" value="1"/>
</dbReference>
<dbReference type="EMBL" id="AOMF01000157">
    <property type="protein sequence ID" value="EMA52358.1"/>
    <property type="molecule type" value="Genomic_DNA"/>
</dbReference>
<feature type="binding site" evidence="4">
    <location>
        <position position="306"/>
    </location>
    <ligand>
        <name>Zn(2+)</name>
        <dbReference type="ChEBI" id="CHEBI:29105"/>
        <label>1</label>
    </ligand>
</feature>
<keyword evidence="2 4" id="KW-0378">Hydrolase</keyword>
<dbReference type="PROSITE" id="PS00483">
    <property type="entry name" value="DIHYDROOROTASE_2"/>
    <property type="match status" value="1"/>
</dbReference>
<evidence type="ECO:0000256" key="4">
    <source>
        <dbReference type="HAMAP-Rule" id="MF_00220"/>
    </source>
</evidence>
<feature type="region of interest" description="Disordered" evidence="5">
    <location>
        <begin position="176"/>
        <end position="202"/>
    </location>
</feature>
<dbReference type="eggNOG" id="arCOG00689">
    <property type="taxonomic scope" value="Archaea"/>
</dbReference>
<feature type="domain" description="Amidohydrolase-related" evidence="6">
    <location>
        <begin position="46"/>
        <end position="385"/>
    </location>
</feature>
<dbReference type="NCBIfam" id="NF002668">
    <property type="entry name" value="PRK02382.1"/>
    <property type="match status" value="1"/>
</dbReference>
<comment type="caution">
    <text evidence="7">The sequence shown here is derived from an EMBL/GenBank/DDBJ whole genome shotgun (WGS) entry which is preliminary data.</text>
</comment>
<dbReference type="GO" id="GO:0004151">
    <property type="term" value="F:dihydroorotase activity"/>
    <property type="evidence" value="ECO:0007669"/>
    <property type="project" value="UniProtKB-UniRule"/>
</dbReference>
<dbReference type="InterPro" id="IPR032466">
    <property type="entry name" value="Metal_Hydrolase"/>
</dbReference>
<dbReference type="GO" id="GO:0005737">
    <property type="term" value="C:cytoplasm"/>
    <property type="evidence" value="ECO:0007669"/>
    <property type="project" value="TreeGrafter"/>
</dbReference>